<organism evidence="2">
    <name type="scientific">Cutibacterium phage vB_CacS-HV1</name>
    <dbReference type="NCBI Taxonomy" id="3236917"/>
    <lineage>
        <taxon>Viruses</taxon>
        <taxon>Duplodnaviria</taxon>
        <taxon>Heunggongvirae</taxon>
        <taxon>Uroviricota</taxon>
        <taxon>Caudoviricetes</taxon>
        <taxon>Pahexavirus</taxon>
    </lineage>
</organism>
<feature type="region of interest" description="Disordered" evidence="1">
    <location>
        <begin position="1"/>
        <end position="37"/>
    </location>
</feature>
<evidence type="ECO:0000313" key="2">
    <source>
        <dbReference type="EMBL" id="XDJ26131.1"/>
    </source>
</evidence>
<evidence type="ECO:0000256" key="1">
    <source>
        <dbReference type="SAM" id="MobiDB-lite"/>
    </source>
</evidence>
<accession>A0AB39CFI6</accession>
<name>A0AB39CFI6_9CAUD</name>
<proteinExistence type="predicted"/>
<evidence type="ECO:0008006" key="3">
    <source>
        <dbReference type="Google" id="ProtNLM"/>
    </source>
</evidence>
<protein>
    <recommendedName>
        <fullName evidence="3">HNH endonuclease</fullName>
    </recommendedName>
</protein>
<sequence>MSTNRLIHKREVFRHQRRVSPHHSRDPGSSGCTTLTH</sequence>
<dbReference type="EMBL" id="PQ037195">
    <property type="protein sequence ID" value="XDJ26131.1"/>
    <property type="molecule type" value="Genomic_DNA"/>
</dbReference>
<reference evidence="2" key="1">
    <citation type="submission" date="2024-07" db="EMBL/GenBank/DDBJ databases">
        <title>vB_CacS-HV1, a novel Pahexavirus bacteriophage with lytic and anti-biofilm potential against Cutibacterium acnes.</title>
        <authorList>
            <person name="Xu J."/>
            <person name="Li X."/>
        </authorList>
    </citation>
    <scope>NUCLEOTIDE SEQUENCE</scope>
</reference>